<dbReference type="AlphaFoldDB" id="A0A7R8D046"/>
<dbReference type="EMBL" id="HG994585">
    <property type="protein sequence ID" value="CAF2980838.1"/>
    <property type="molecule type" value="Genomic_DNA"/>
</dbReference>
<organism evidence="2 3">
    <name type="scientific">Lepeophtheirus salmonis</name>
    <name type="common">Salmon louse</name>
    <name type="synonym">Caligus salmonis</name>
    <dbReference type="NCBI Taxonomy" id="72036"/>
    <lineage>
        <taxon>Eukaryota</taxon>
        <taxon>Metazoa</taxon>
        <taxon>Ecdysozoa</taxon>
        <taxon>Arthropoda</taxon>
        <taxon>Crustacea</taxon>
        <taxon>Multicrustacea</taxon>
        <taxon>Hexanauplia</taxon>
        <taxon>Copepoda</taxon>
        <taxon>Siphonostomatoida</taxon>
        <taxon>Caligidae</taxon>
        <taxon>Lepeophtheirus</taxon>
    </lineage>
</organism>
<proteinExistence type="predicted"/>
<sequence length="101" mass="11333">MNAAEAVNLNIQYKWDTFVFILMDDKGTHFCQDFMDFVDVMDVAIFFGFKRRKNYIGVEVARSDCADGEKSTVATPGGFRPVDIEEGADPNGKVLKKDKSV</sequence>
<feature type="region of interest" description="Disordered" evidence="1">
    <location>
        <begin position="76"/>
        <end position="101"/>
    </location>
</feature>
<evidence type="ECO:0000256" key="1">
    <source>
        <dbReference type="SAM" id="MobiDB-lite"/>
    </source>
</evidence>
<keyword evidence="3" id="KW-1185">Reference proteome</keyword>
<gene>
    <name evidence="2" type="ORF">LSAA_12191</name>
</gene>
<dbReference type="Proteomes" id="UP000675881">
    <property type="component" value="Chromosome 6"/>
</dbReference>
<accession>A0A7R8D046</accession>
<evidence type="ECO:0000313" key="3">
    <source>
        <dbReference type="Proteomes" id="UP000675881"/>
    </source>
</evidence>
<reference evidence="2" key="1">
    <citation type="submission" date="2021-02" db="EMBL/GenBank/DDBJ databases">
        <authorList>
            <person name="Bekaert M."/>
        </authorList>
    </citation>
    <scope>NUCLEOTIDE SEQUENCE</scope>
    <source>
        <strain evidence="2">IoA-00</strain>
    </source>
</reference>
<protein>
    <submittedName>
        <fullName evidence="2">(salmon louse) hypothetical protein</fullName>
    </submittedName>
</protein>
<evidence type="ECO:0000313" key="2">
    <source>
        <dbReference type="EMBL" id="CAF2980838.1"/>
    </source>
</evidence>
<name>A0A7R8D046_LEPSM</name>